<protein>
    <submittedName>
        <fullName evidence="2">Uncharacterized protein</fullName>
    </submittedName>
</protein>
<feature type="compositionally biased region" description="Basic and acidic residues" evidence="1">
    <location>
        <begin position="48"/>
        <end position="59"/>
    </location>
</feature>
<organism evidence="2 3">
    <name type="scientific">Streptomyces thermolineatus</name>
    <dbReference type="NCBI Taxonomy" id="44033"/>
    <lineage>
        <taxon>Bacteria</taxon>
        <taxon>Bacillati</taxon>
        <taxon>Actinomycetota</taxon>
        <taxon>Actinomycetes</taxon>
        <taxon>Kitasatosporales</taxon>
        <taxon>Streptomycetaceae</taxon>
        <taxon>Streptomyces</taxon>
    </lineage>
</organism>
<evidence type="ECO:0000313" key="3">
    <source>
        <dbReference type="Proteomes" id="UP001501358"/>
    </source>
</evidence>
<name>A0ABP6A3T5_9ACTN</name>
<keyword evidence="3" id="KW-1185">Reference proteome</keyword>
<evidence type="ECO:0000313" key="2">
    <source>
        <dbReference type="EMBL" id="GAA2510145.1"/>
    </source>
</evidence>
<dbReference type="EMBL" id="BAAATA010000051">
    <property type="protein sequence ID" value="GAA2510145.1"/>
    <property type="molecule type" value="Genomic_DNA"/>
</dbReference>
<proteinExistence type="predicted"/>
<dbReference type="Proteomes" id="UP001501358">
    <property type="component" value="Unassembled WGS sequence"/>
</dbReference>
<accession>A0ABP6A3T5</accession>
<gene>
    <name evidence="2" type="ORF">GCM10010406_53170</name>
</gene>
<evidence type="ECO:0000256" key="1">
    <source>
        <dbReference type="SAM" id="MobiDB-lite"/>
    </source>
</evidence>
<feature type="region of interest" description="Disordered" evidence="1">
    <location>
        <begin position="1"/>
        <end position="59"/>
    </location>
</feature>
<reference evidence="3" key="1">
    <citation type="journal article" date="2019" name="Int. J. Syst. Evol. Microbiol.">
        <title>The Global Catalogue of Microorganisms (GCM) 10K type strain sequencing project: providing services to taxonomists for standard genome sequencing and annotation.</title>
        <authorList>
            <consortium name="The Broad Institute Genomics Platform"/>
            <consortium name="The Broad Institute Genome Sequencing Center for Infectious Disease"/>
            <person name="Wu L."/>
            <person name="Ma J."/>
        </authorList>
    </citation>
    <scope>NUCLEOTIDE SEQUENCE [LARGE SCALE GENOMIC DNA]</scope>
    <source>
        <strain evidence="3">JCM 6307</strain>
    </source>
</reference>
<sequence>MRAPALVGRSGAVGPDGRPERVITSAPAGRPPAPQHAKRTNCHNAHSVGEERILWDRAS</sequence>
<comment type="caution">
    <text evidence="2">The sequence shown here is derived from an EMBL/GenBank/DDBJ whole genome shotgun (WGS) entry which is preliminary data.</text>
</comment>